<sequence length="453" mass="46361">MGPRPRPRPAAGPRTGPPAAGPEGTLVVRAQARHGDFRLDVALRVEPGRLVAVLGPNGAGKSTLLGAIAGTVPLEAGEVAVGERVLSRVAGPDEGAVGERVLSRVAGPDEGAVGERVQSRVAGPDDRASSVSGRGAWSTSSRRASTVSGRRVQVPVASRRVGLLGQDALVFPHLSVRENVAFGLRAAGVGAGEARAAADGWLERLGLPGFGDRRPDELSGGQRQRVAIARALAAGPDVLLLDEPFAQLDVRVAAGLRETLLDQLAATATPVVLVTHDALDALTLADHALVLHDGRVVEEGPPLELFSEPRTEFSAALAGLDLVRGRARGGTVHVDVEAGTGPRGSATLEVPLPADPTGAVAAGPPDGPVVLTFAPGDVRIVPGDAPVPPDGTGELVWLARVVDLERGPRGVRVRTSADVVADLTALEAAALALRPGDDVRLAVDAARARVRPA</sequence>
<dbReference type="PANTHER" id="PTHR42781">
    <property type="entry name" value="SPERMIDINE/PUTRESCINE IMPORT ATP-BINDING PROTEIN POTA"/>
    <property type="match status" value="1"/>
</dbReference>
<gene>
    <name evidence="6" type="ORF">CCO02nite_18970</name>
</gene>
<dbReference type="Gene3D" id="3.40.50.300">
    <property type="entry name" value="P-loop containing nucleotide triphosphate hydrolases"/>
    <property type="match status" value="1"/>
</dbReference>
<evidence type="ECO:0000256" key="4">
    <source>
        <dbReference type="SAM" id="MobiDB-lite"/>
    </source>
</evidence>
<feature type="region of interest" description="Disordered" evidence="4">
    <location>
        <begin position="107"/>
        <end position="144"/>
    </location>
</feature>
<comment type="caution">
    <text evidence="6">The sequence shown here is derived from an EMBL/GenBank/DDBJ whole genome shotgun (WGS) entry which is preliminary data.</text>
</comment>
<keyword evidence="3 6" id="KW-0067">ATP-binding</keyword>
<feature type="compositionally biased region" description="Low complexity" evidence="4">
    <location>
        <begin position="1"/>
        <end position="14"/>
    </location>
</feature>
<evidence type="ECO:0000313" key="6">
    <source>
        <dbReference type="EMBL" id="GEL95239.1"/>
    </source>
</evidence>
<dbReference type="InterPro" id="IPR008995">
    <property type="entry name" value="Mo/tungstate-bd_C_term_dom"/>
</dbReference>
<keyword evidence="2" id="KW-0547">Nucleotide-binding</keyword>
<dbReference type="SUPFAM" id="SSF50331">
    <property type="entry name" value="MOP-like"/>
    <property type="match status" value="1"/>
</dbReference>
<evidence type="ECO:0000259" key="5">
    <source>
        <dbReference type="PROSITE" id="PS50893"/>
    </source>
</evidence>
<evidence type="ECO:0000256" key="1">
    <source>
        <dbReference type="ARBA" id="ARBA00022448"/>
    </source>
</evidence>
<dbReference type="InterPro" id="IPR003593">
    <property type="entry name" value="AAA+_ATPase"/>
</dbReference>
<dbReference type="PANTHER" id="PTHR42781:SF4">
    <property type="entry name" value="SPERMIDINE_PUTRESCINE IMPORT ATP-BINDING PROTEIN POTA"/>
    <property type="match status" value="1"/>
</dbReference>
<dbReference type="Proteomes" id="UP000321720">
    <property type="component" value="Unassembled WGS sequence"/>
</dbReference>
<dbReference type="GO" id="GO:0016887">
    <property type="term" value="F:ATP hydrolysis activity"/>
    <property type="evidence" value="ECO:0007669"/>
    <property type="project" value="InterPro"/>
</dbReference>
<evidence type="ECO:0000313" key="7">
    <source>
        <dbReference type="Proteomes" id="UP000321720"/>
    </source>
</evidence>
<organism evidence="6 7">
    <name type="scientific">Cellulomonas composti</name>
    <dbReference type="NCBI Taxonomy" id="266130"/>
    <lineage>
        <taxon>Bacteria</taxon>
        <taxon>Bacillati</taxon>
        <taxon>Actinomycetota</taxon>
        <taxon>Actinomycetes</taxon>
        <taxon>Micrococcales</taxon>
        <taxon>Cellulomonadaceae</taxon>
        <taxon>Cellulomonas</taxon>
    </lineage>
</organism>
<dbReference type="SUPFAM" id="SSF52540">
    <property type="entry name" value="P-loop containing nucleoside triphosphate hydrolases"/>
    <property type="match status" value="1"/>
</dbReference>
<accession>A0A511JBR3</accession>
<reference evidence="6 7" key="1">
    <citation type="submission" date="2019-07" db="EMBL/GenBank/DDBJ databases">
        <title>Whole genome shotgun sequence of Cellulomonas composti NBRC 100758.</title>
        <authorList>
            <person name="Hosoyama A."/>
            <person name="Uohara A."/>
            <person name="Ohji S."/>
            <person name="Ichikawa N."/>
        </authorList>
    </citation>
    <scope>NUCLEOTIDE SEQUENCE [LARGE SCALE GENOMIC DNA]</scope>
    <source>
        <strain evidence="6 7">NBRC 100758</strain>
    </source>
</reference>
<feature type="compositionally biased region" description="Polar residues" evidence="4">
    <location>
        <begin position="129"/>
        <end position="144"/>
    </location>
</feature>
<dbReference type="InterPro" id="IPR050093">
    <property type="entry name" value="ABC_SmlMolc_Importer"/>
</dbReference>
<dbReference type="PROSITE" id="PS00211">
    <property type="entry name" value="ABC_TRANSPORTER_1"/>
    <property type="match status" value="1"/>
</dbReference>
<evidence type="ECO:0000256" key="2">
    <source>
        <dbReference type="ARBA" id="ARBA00022741"/>
    </source>
</evidence>
<evidence type="ECO:0000256" key="3">
    <source>
        <dbReference type="ARBA" id="ARBA00022840"/>
    </source>
</evidence>
<dbReference type="EMBL" id="BJWG01000007">
    <property type="protein sequence ID" value="GEL95239.1"/>
    <property type="molecule type" value="Genomic_DNA"/>
</dbReference>
<protein>
    <submittedName>
        <fullName evidence="6">ABC transporter ATP-binding protein</fullName>
    </submittedName>
</protein>
<proteinExistence type="predicted"/>
<dbReference type="AlphaFoldDB" id="A0A511JBR3"/>
<dbReference type="InterPro" id="IPR003439">
    <property type="entry name" value="ABC_transporter-like_ATP-bd"/>
</dbReference>
<dbReference type="InterPro" id="IPR027417">
    <property type="entry name" value="P-loop_NTPase"/>
</dbReference>
<dbReference type="PROSITE" id="PS50893">
    <property type="entry name" value="ABC_TRANSPORTER_2"/>
    <property type="match status" value="1"/>
</dbReference>
<keyword evidence="1" id="KW-0813">Transport</keyword>
<dbReference type="SMART" id="SM00382">
    <property type="entry name" value="AAA"/>
    <property type="match status" value="1"/>
</dbReference>
<feature type="region of interest" description="Disordered" evidence="4">
    <location>
        <begin position="1"/>
        <end position="23"/>
    </location>
</feature>
<keyword evidence="7" id="KW-1185">Reference proteome</keyword>
<feature type="domain" description="ABC transporter" evidence="5">
    <location>
        <begin position="22"/>
        <end position="318"/>
    </location>
</feature>
<dbReference type="InterPro" id="IPR017871">
    <property type="entry name" value="ABC_transporter-like_CS"/>
</dbReference>
<name>A0A511JBR3_9CELL</name>
<dbReference type="GO" id="GO:0005524">
    <property type="term" value="F:ATP binding"/>
    <property type="evidence" value="ECO:0007669"/>
    <property type="project" value="UniProtKB-KW"/>
</dbReference>
<dbReference type="Pfam" id="PF00005">
    <property type="entry name" value="ABC_tran"/>
    <property type="match status" value="2"/>
</dbReference>